<sequence length="33" mass="3800">MVEIVRLHNQQKKKPGKSGKVSLEDSLLMTLEY</sequence>
<protein>
    <submittedName>
        <fullName evidence="2">Uncharacterized protein</fullName>
    </submittedName>
</protein>
<evidence type="ECO:0000256" key="1">
    <source>
        <dbReference type="SAM" id="MobiDB-lite"/>
    </source>
</evidence>
<evidence type="ECO:0000313" key="2">
    <source>
        <dbReference type="EMBL" id="CAA9246529.1"/>
    </source>
</evidence>
<gene>
    <name evidence="2" type="ORF">AVDCRST_MAG92-1782</name>
</gene>
<organism evidence="2">
    <name type="scientific">uncultured Coleofasciculus sp</name>
    <dbReference type="NCBI Taxonomy" id="1267456"/>
    <lineage>
        <taxon>Bacteria</taxon>
        <taxon>Bacillati</taxon>
        <taxon>Cyanobacteriota</taxon>
        <taxon>Cyanophyceae</taxon>
        <taxon>Coleofasciculales</taxon>
        <taxon>Coleofasciculaceae</taxon>
        <taxon>Coleofasciculus</taxon>
        <taxon>environmental samples</taxon>
    </lineage>
</organism>
<reference evidence="2" key="1">
    <citation type="submission" date="2020-02" db="EMBL/GenBank/DDBJ databases">
        <authorList>
            <person name="Meier V. D."/>
        </authorList>
    </citation>
    <scope>NUCLEOTIDE SEQUENCE</scope>
    <source>
        <strain evidence="2">AVDCRST_MAG92</strain>
    </source>
</reference>
<proteinExistence type="predicted"/>
<accession>A0A6J4IAE4</accession>
<dbReference type="EMBL" id="CADCTM010000265">
    <property type="protein sequence ID" value="CAA9246529.1"/>
    <property type="molecule type" value="Genomic_DNA"/>
</dbReference>
<name>A0A6J4IAE4_9CYAN</name>
<dbReference type="AlphaFoldDB" id="A0A6J4IAE4"/>
<feature type="region of interest" description="Disordered" evidence="1">
    <location>
        <begin position="1"/>
        <end position="21"/>
    </location>
</feature>